<keyword evidence="2" id="KW-1185">Reference proteome</keyword>
<gene>
    <name evidence="1" type="ORF">F5148DRAFT_1367989</name>
</gene>
<protein>
    <submittedName>
        <fullName evidence="1">Cytochrome P450</fullName>
    </submittedName>
</protein>
<sequence>MPWLKRGTYFQCRCELTEHGFVSHVVLFSALSHTTNMDVYSSLPSFQHAALITILGLLFYGLLRVIHNVFFHPLARFPGPRGAACTRWWLAYMELGRGISLADLRVELHQKYGDIIRIAPNELHFARPSAFNEIYNAQNKWDKDHEFYRAFDANESFFAQRDHLNAKHRRALISNLFSRSAISELQRLIQDQLERLCDALEERHIAGKSSDLYLAFQCFSADTIATFLFSNSFDQLSFPDFHGDIIEAVDIAMPAVTVAKFSAVILWIIRNFPHWLLKIVSPRLKGVIIFKEVLVAQIKAILKDPKLLDDAPHRTIYSELLNPEANKGRPPPTVLQLKHEALVLFAAGSHTVGTTLMIGVYYLLRNPEAKQKLVEEVHSVWPILDQAPRYEDLEKLPLLTAVIKETLRLAVPTPAGLPRVVPPSGAMISGARIPGGTVVSQSALFVSFSEEIFDRPHDFLPERWLSPGSNSLENWLVVFSKGPRSCLGINLAYRELYLCLAHLFRRFDVRDDPARPADLTWSEHFLPLFEGQHLHAYCKPRDE</sequence>
<dbReference type="Proteomes" id="UP001207468">
    <property type="component" value="Unassembled WGS sequence"/>
</dbReference>
<evidence type="ECO:0000313" key="1">
    <source>
        <dbReference type="EMBL" id="KAI9508110.1"/>
    </source>
</evidence>
<proteinExistence type="predicted"/>
<dbReference type="EMBL" id="JAGFNK010000100">
    <property type="protein sequence ID" value="KAI9508110.1"/>
    <property type="molecule type" value="Genomic_DNA"/>
</dbReference>
<reference evidence="1" key="1">
    <citation type="submission" date="2021-03" db="EMBL/GenBank/DDBJ databases">
        <title>Evolutionary priming and transition to the ectomycorrhizal habit in an iconic lineage of mushroom-forming fungi: is preadaptation a requirement?</title>
        <authorList>
            <consortium name="DOE Joint Genome Institute"/>
            <person name="Looney B.P."/>
            <person name="Miyauchi S."/>
            <person name="Morin E."/>
            <person name="Drula E."/>
            <person name="Courty P.E."/>
            <person name="Chicoki N."/>
            <person name="Fauchery L."/>
            <person name="Kohler A."/>
            <person name="Kuo A."/>
            <person name="LaButti K."/>
            <person name="Pangilinan J."/>
            <person name="Lipzen A."/>
            <person name="Riley R."/>
            <person name="Andreopoulos W."/>
            <person name="He G."/>
            <person name="Johnson J."/>
            <person name="Barry K.W."/>
            <person name="Grigoriev I.V."/>
            <person name="Nagy L."/>
            <person name="Hibbett D."/>
            <person name="Henrissat B."/>
            <person name="Matheny P.B."/>
            <person name="Labbe J."/>
            <person name="Martin A.F."/>
        </authorList>
    </citation>
    <scope>NUCLEOTIDE SEQUENCE</scope>
    <source>
        <strain evidence="1">BPL698</strain>
    </source>
</reference>
<name>A0ACC0U9T6_9AGAM</name>
<organism evidence="1 2">
    <name type="scientific">Russula earlei</name>
    <dbReference type="NCBI Taxonomy" id="71964"/>
    <lineage>
        <taxon>Eukaryota</taxon>
        <taxon>Fungi</taxon>
        <taxon>Dikarya</taxon>
        <taxon>Basidiomycota</taxon>
        <taxon>Agaricomycotina</taxon>
        <taxon>Agaricomycetes</taxon>
        <taxon>Russulales</taxon>
        <taxon>Russulaceae</taxon>
        <taxon>Russula</taxon>
    </lineage>
</organism>
<evidence type="ECO:0000313" key="2">
    <source>
        <dbReference type="Proteomes" id="UP001207468"/>
    </source>
</evidence>
<accession>A0ACC0U9T6</accession>
<comment type="caution">
    <text evidence="1">The sequence shown here is derived from an EMBL/GenBank/DDBJ whole genome shotgun (WGS) entry which is preliminary data.</text>
</comment>